<protein>
    <submittedName>
        <fullName evidence="1">Uncharacterized protein</fullName>
    </submittedName>
</protein>
<dbReference type="AlphaFoldDB" id="L9JF07"/>
<name>L9JF07_TUPCH</name>
<organism evidence="1 2">
    <name type="scientific">Tupaia chinensis</name>
    <name type="common">Chinese tree shrew</name>
    <name type="synonym">Tupaia belangeri chinensis</name>
    <dbReference type="NCBI Taxonomy" id="246437"/>
    <lineage>
        <taxon>Eukaryota</taxon>
        <taxon>Metazoa</taxon>
        <taxon>Chordata</taxon>
        <taxon>Craniata</taxon>
        <taxon>Vertebrata</taxon>
        <taxon>Euteleostomi</taxon>
        <taxon>Mammalia</taxon>
        <taxon>Eutheria</taxon>
        <taxon>Euarchontoglires</taxon>
        <taxon>Scandentia</taxon>
        <taxon>Tupaiidae</taxon>
        <taxon>Tupaia</taxon>
    </lineage>
</organism>
<proteinExistence type="predicted"/>
<reference evidence="2" key="2">
    <citation type="journal article" date="2013" name="Nat. Commun.">
        <title>Genome of the Chinese tree shrew.</title>
        <authorList>
            <person name="Fan Y."/>
            <person name="Huang Z.Y."/>
            <person name="Cao C.C."/>
            <person name="Chen C.S."/>
            <person name="Chen Y.X."/>
            <person name="Fan D.D."/>
            <person name="He J."/>
            <person name="Hou H.L."/>
            <person name="Hu L."/>
            <person name="Hu X.T."/>
            <person name="Jiang X.T."/>
            <person name="Lai R."/>
            <person name="Lang Y.S."/>
            <person name="Liang B."/>
            <person name="Liao S.G."/>
            <person name="Mu D."/>
            <person name="Ma Y.Y."/>
            <person name="Niu Y.Y."/>
            <person name="Sun X.Q."/>
            <person name="Xia J.Q."/>
            <person name="Xiao J."/>
            <person name="Xiong Z.Q."/>
            <person name="Xu L."/>
            <person name="Yang L."/>
            <person name="Zhang Y."/>
            <person name="Zhao W."/>
            <person name="Zhao X.D."/>
            <person name="Zheng Y.T."/>
            <person name="Zhou J.M."/>
            <person name="Zhu Y.B."/>
            <person name="Zhang G.J."/>
            <person name="Wang J."/>
            <person name="Yao Y.G."/>
        </authorList>
    </citation>
    <scope>NUCLEOTIDE SEQUENCE [LARGE SCALE GENOMIC DNA]</scope>
</reference>
<dbReference type="EMBL" id="KB321017">
    <property type="protein sequence ID" value="ELW48899.1"/>
    <property type="molecule type" value="Genomic_DNA"/>
</dbReference>
<sequence>MLWVLLWMPCRHESRCETVSYWSRGYLSGLPYLRVTQKAQGNLPIMRLSVNIGCMKCKSLQRVVLPCFPNYGVLALAAMSPELPPIRLGTLSFQLCSMTASSGLEHLIGATSAASALPPLSATVQARNSHFLPHGFVTCGRHQCGIQTCGGHILLGAMITVWLRVEERLSLHCQSR</sequence>
<dbReference type="Proteomes" id="UP000011518">
    <property type="component" value="Unassembled WGS sequence"/>
</dbReference>
<evidence type="ECO:0000313" key="1">
    <source>
        <dbReference type="EMBL" id="ELW48899.1"/>
    </source>
</evidence>
<dbReference type="InParanoid" id="L9JF07"/>
<keyword evidence="2" id="KW-1185">Reference proteome</keyword>
<evidence type="ECO:0000313" key="2">
    <source>
        <dbReference type="Proteomes" id="UP000011518"/>
    </source>
</evidence>
<accession>L9JF07</accession>
<reference evidence="2" key="1">
    <citation type="submission" date="2012-07" db="EMBL/GenBank/DDBJ databases">
        <title>Genome of the Chinese tree shrew, a rising model animal genetically related to primates.</title>
        <authorList>
            <person name="Zhang G."/>
            <person name="Fan Y."/>
            <person name="Yao Y."/>
            <person name="Huang Z."/>
        </authorList>
    </citation>
    <scope>NUCLEOTIDE SEQUENCE [LARGE SCALE GENOMIC DNA]</scope>
</reference>
<gene>
    <name evidence="1" type="ORF">TREES_T100014259</name>
</gene>